<dbReference type="RefSeq" id="WP_164126880.1">
    <property type="nucleotide sequence ID" value="NZ_JAAGOX010000002.1"/>
</dbReference>
<dbReference type="AlphaFoldDB" id="A0A6B2NH76"/>
<dbReference type="SUPFAM" id="SSF56281">
    <property type="entry name" value="Metallo-hydrolase/oxidoreductase"/>
    <property type="match status" value="1"/>
</dbReference>
<evidence type="ECO:0000313" key="3">
    <source>
        <dbReference type="EMBL" id="NDW43531.1"/>
    </source>
</evidence>
<proteinExistence type="inferred from homology"/>
<evidence type="ECO:0000259" key="2">
    <source>
        <dbReference type="SMART" id="SM00849"/>
    </source>
</evidence>
<name>A0A6B2NH76_9RHOB</name>
<keyword evidence="3" id="KW-0378">Hydrolase</keyword>
<dbReference type="InterPro" id="IPR030811">
    <property type="entry name" value="SoxH-rel_PQQ_1"/>
</dbReference>
<dbReference type="Gene3D" id="3.60.15.10">
    <property type="entry name" value="Ribonuclease Z/Hydroxyacylglutathione hydrolase-like"/>
    <property type="match status" value="1"/>
</dbReference>
<feature type="domain" description="Metallo-beta-lactamase" evidence="2">
    <location>
        <begin position="61"/>
        <end position="241"/>
    </location>
</feature>
<sequence length="317" mass="34061">MTTRRAALGLLAGGVAHVTQTSPLWAEARHSYDLRPVPILSGVWMIKGATEYFSRDNGGAIVNCAILQGKSGLILIDSGSSRRYGEALNLALRKLDLRGVSTVINTHHHPDHYFGNQVFADKPILALGGTIAAARTEGDGFSDNMYRLLGDWMRGTEPVPPSIEIGTGDIVVDGRRLAALPLGGHTASDLALIDAETGLLITGDLVFLDRAPTTPHADLARWQEALTTLAAVQAPAVLPGHGPLDRAGIAIRKTSAYLTWLNDRLVAAAGMGLDMIEIMETPLPDEFASMGAQPQEFHRSVSHLYPEIERMILPRAN</sequence>
<dbReference type="InterPro" id="IPR036866">
    <property type="entry name" value="RibonucZ/Hydroxyglut_hydro"/>
</dbReference>
<protein>
    <submittedName>
        <fullName evidence="3">Quinoprotein relay system zinc metallohydrolase 1</fullName>
    </submittedName>
</protein>
<comment type="similarity">
    <text evidence="1">Belongs to the metallo-beta-lactamase superfamily. Class-B beta-lactamase family.</text>
</comment>
<dbReference type="SMART" id="SM00849">
    <property type="entry name" value="Lactamase_B"/>
    <property type="match status" value="1"/>
</dbReference>
<comment type="caution">
    <text evidence="3">The sequence shown here is derived from an EMBL/GenBank/DDBJ whole genome shotgun (WGS) entry which is preliminary data.</text>
</comment>
<dbReference type="EMBL" id="JAAGOX010000002">
    <property type="protein sequence ID" value="NDW43531.1"/>
    <property type="molecule type" value="Genomic_DNA"/>
</dbReference>
<dbReference type="NCBIfam" id="TIGR04558">
    <property type="entry name" value="SoxH_rel_PQQ_1"/>
    <property type="match status" value="1"/>
</dbReference>
<evidence type="ECO:0000256" key="1">
    <source>
        <dbReference type="ARBA" id="ARBA00005250"/>
    </source>
</evidence>
<dbReference type="GO" id="GO:0017001">
    <property type="term" value="P:antibiotic catabolic process"/>
    <property type="evidence" value="ECO:0007669"/>
    <property type="project" value="UniProtKB-ARBA"/>
</dbReference>
<dbReference type="Pfam" id="PF00753">
    <property type="entry name" value="Lactamase_B"/>
    <property type="match status" value="1"/>
</dbReference>
<gene>
    <name evidence="3" type="ORF">G0P99_01000</name>
</gene>
<dbReference type="PANTHER" id="PTHR42951">
    <property type="entry name" value="METALLO-BETA-LACTAMASE DOMAIN-CONTAINING"/>
    <property type="match status" value="1"/>
</dbReference>
<dbReference type="InterPro" id="IPR001279">
    <property type="entry name" value="Metallo-B-lactamas"/>
</dbReference>
<dbReference type="CDD" id="cd16282">
    <property type="entry name" value="metallo-hydrolase-like_MBL-fold"/>
    <property type="match status" value="1"/>
</dbReference>
<reference evidence="3" key="1">
    <citation type="submission" date="2020-02" db="EMBL/GenBank/DDBJ databases">
        <title>Delineation of the pyrene-degrading pathway in Roseobacter clade bacteria by genomic analysis.</title>
        <authorList>
            <person name="Zhou H."/>
            <person name="Wang H."/>
        </authorList>
    </citation>
    <scope>NUCLEOTIDE SEQUENCE</scope>
    <source>
        <strain evidence="3">PrR005</strain>
    </source>
</reference>
<accession>A0A6B2NH76</accession>
<organism evidence="3">
    <name type="scientific">Ruegeria sp. PrR005</name>
    <dbReference type="NCBI Taxonomy" id="2706882"/>
    <lineage>
        <taxon>Bacteria</taxon>
        <taxon>Pseudomonadati</taxon>
        <taxon>Pseudomonadota</taxon>
        <taxon>Alphaproteobacteria</taxon>
        <taxon>Rhodobacterales</taxon>
        <taxon>Roseobacteraceae</taxon>
        <taxon>Ruegeria</taxon>
    </lineage>
</organism>
<dbReference type="PANTHER" id="PTHR42951:SF4">
    <property type="entry name" value="ACYL-COENZYME A THIOESTERASE MBLAC2"/>
    <property type="match status" value="1"/>
</dbReference>
<dbReference type="GO" id="GO:0016787">
    <property type="term" value="F:hydrolase activity"/>
    <property type="evidence" value="ECO:0007669"/>
    <property type="project" value="UniProtKB-KW"/>
</dbReference>
<dbReference type="InterPro" id="IPR050855">
    <property type="entry name" value="NDM-1-like"/>
</dbReference>